<feature type="transmembrane region" description="Helical" evidence="2">
    <location>
        <begin position="255"/>
        <end position="281"/>
    </location>
</feature>
<keyword evidence="2" id="KW-0812">Transmembrane</keyword>
<dbReference type="EMBL" id="JADNRY010000175">
    <property type="protein sequence ID" value="KAF9062337.1"/>
    <property type="molecule type" value="Genomic_DNA"/>
</dbReference>
<gene>
    <name evidence="3" type="ORF">BDP27DRAFT_1483377</name>
</gene>
<accession>A0A9P5PGN4</accession>
<comment type="caution">
    <text evidence="3">The sequence shown here is derived from an EMBL/GenBank/DDBJ whole genome shotgun (WGS) entry which is preliminary data.</text>
</comment>
<name>A0A9P5PGN4_9AGAR</name>
<proteinExistence type="predicted"/>
<keyword evidence="2" id="KW-0472">Membrane</keyword>
<feature type="transmembrane region" description="Helical" evidence="2">
    <location>
        <begin position="223"/>
        <end position="243"/>
    </location>
</feature>
<feature type="transmembrane region" description="Helical" evidence="2">
    <location>
        <begin position="95"/>
        <end position="112"/>
    </location>
</feature>
<dbReference type="OrthoDB" id="3357408at2759"/>
<keyword evidence="4" id="KW-1185">Reference proteome</keyword>
<evidence type="ECO:0000256" key="1">
    <source>
        <dbReference type="SAM" id="MobiDB-lite"/>
    </source>
</evidence>
<feature type="transmembrane region" description="Helical" evidence="2">
    <location>
        <begin position="178"/>
        <end position="202"/>
    </location>
</feature>
<evidence type="ECO:0000256" key="2">
    <source>
        <dbReference type="SAM" id="Phobius"/>
    </source>
</evidence>
<evidence type="ECO:0000313" key="3">
    <source>
        <dbReference type="EMBL" id="KAF9062337.1"/>
    </source>
</evidence>
<sequence length="347" mass="38364">MSSEVEVTVNQQILNNLIIPITIEAFLYGKVESMPCWVPSHLNWNTTRHFRGSLQFEFIHLSKKSYARDAISRSGIFFANSTQQSVNLLKIQSDPYYIFAITGMLSDAMMIHRCYCLWNSRKSVIILPLFGLIGICITWIVVEVLAKINLSREVGPHPEIAVATALKTTNTTAMFTSRMYGCATLAENIILTGLMAGRVWWLERRIKNILITGERKTQVSQSLLGPILQSGALNPIFLSIYVGAAYSPALSSMRFLTPCALTQIFGISSTLIVLSIGIGLASDSQSRMFVEETQSKSEEADPSTRLSSTQDGVGVGGPRTETIQPLVLKYDRDAITEPLRESTNGSK</sequence>
<feature type="transmembrane region" description="Helical" evidence="2">
    <location>
        <begin position="124"/>
        <end position="142"/>
    </location>
</feature>
<keyword evidence="2" id="KW-1133">Transmembrane helix</keyword>
<dbReference type="AlphaFoldDB" id="A0A9P5PGN4"/>
<evidence type="ECO:0000313" key="4">
    <source>
        <dbReference type="Proteomes" id="UP000772434"/>
    </source>
</evidence>
<reference evidence="3" key="1">
    <citation type="submission" date="2020-11" db="EMBL/GenBank/DDBJ databases">
        <authorList>
            <consortium name="DOE Joint Genome Institute"/>
            <person name="Ahrendt S."/>
            <person name="Riley R."/>
            <person name="Andreopoulos W."/>
            <person name="Labutti K."/>
            <person name="Pangilinan J."/>
            <person name="Ruiz-Duenas F.J."/>
            <person name="Barrasa J.M."/>
            <person name="Sanchez-Garcia M."/>
            <person name="Camarero S."/>
            <person name="Miyauchi S."/>
            <person name="Serrano A."/>
            <person name="Linde D."/>
            <person name="Babiker R."/>
            <person name="Drula E."/>
            <person name="Ayuso-Fernandez I."/>
            <person name="Pacheco R."/>
            <person name="Padilla G."/>
            <person name="Ferreira P."/>
            <person name="Barriuso J."/>
            <person name="Kellner H."/>
            <person name="Castanera R."/>
            <person name="Alfaro M."/>
            <person name="Ramirez L."/>
            <person name="Pisabarro A.G."/>
            <person name="Kuo A."/>
            <person name="Tritt A."/>
            <person name="Lipzen A."/>
            <person name="He G."/>
            <person name="Yan M."/>
            <person name="Ng V."/>
            <person name="Cullen D."/>
            <person name="Martin F."/>
            <person name="Rosso M.-N."/>
            <person name="Henrissat B."/>
            <person name="Hibbett D."/>
            <person name="Martinez A.T."/>
            <person name="Grigoriev I.V."/>
        </authorList>
    </citation>
    <scope>NUCLEOTIDE SEQUENCE</scope>
    <source>
        <strain evidence="3">AH 40177</strain>
    </source>
</reference>
<dbReference type="Proteomes" id="UP000772434">
    <property type="component" value="Unassembled WGS sequence"/>
</dbReference>
<protein>
    <submittedName>
        <fullName evidence="3">Uncharacterized protein</fullName>
    </submittedName>
</protein>
<feature type="region of interest" description="Disordered" evidence="1">
    <location>
        <begin position="292"/>
        <end position="324"/>
    </location>
</feature>
<organism evidence="3 4">
    <name type="scientific">Rhodocollybia butyracea</name>
    <dbReference type="NCBI Taxonomy" id="206335"/>
    <lineage>
        <taxon>Eukaryota</taxon>
        <taxon>Fungi</taxon>
        <taxon>Dikarya</taxon>
        <taxon>Basidiomycota</taxon>
        <taxon>Agaricomycotina</taxon>
        <taxon>Agaricomycetes</taxon>
        <taxon>Agaricomycetidae</taxon>
        <taxon>Agaricales</taxon>
        <taxon>Marasmiineae</taxon>
        <taxon>Omphalotaceae</taxon>
        <taxon>Rhodocollybia</taxon>
    </lineage>
</organism>